<evidence type="ECO:0000256" key="12">
    <source>
        <dbReference type="ARBA" id="ARBA00023224"/>
    </source>
</evidence>
<evidence type="ECO:0000256" key="6">
    <source>
        <dbReference type="ARBA" id="ARBA00022989"/>
    </source>
</evidence>
<dbReference type="AlphaFoldDB" id="A0A8X7WWY7"/>
<evidence type="ECO:0000256" key="8">
    <source>
        <dbReference type="ARBA" id="ARBA00023136"/>
    </source>
</evidence>
<evidence type="ECO:0000256" key="10">
    <source>
        <dbReference type="ARBA" id="ARBA00023170"/>
    </source>
</evidence>
<dbReference type="Proteomes" id="UP000886611">
    <property type="component" value="Unassembled WGS sequence"/>
</dbReference>
<evidence type="ECO:0000256" key="11">
    <source>
        <dbReference type="ARBA" id="ARBA00023180"/>
    </source>
</evidence>
<gene>
    <name evidence="16" type="primary">Olfd_9</name>
    <name evidence="16" type="ORF">GTO96_0012713</name>
</gene>
<evidence type="ECO:0000256" key="4">
    <source>
        <dbReference type="ARBA" id="ARBA00022692"/>
    </source>
</evidence>
<comment type="subcellular location">
    <subcellularLocation>
        <location evidence="1 14">Cell membrane</location>
        <topology evidence="1 14">Multi-pass membrane protein</topology>
    </subcellularLocation>
</comment>
<evidence type="ECO:0000256" key="2">
    <source>
        <dbReference type="ARBA" id="ARBA00022475"/>
    </source>
</evidence>
<feature type="transmembrane region" description="Helical" evidence="14">
    <location>
        <begin position="240"/>
        <end position="264"/>
    </location>
</feature>
<keyword evidence="8 14" id="KW-0472">Membrane</keyword>
<evidence type="ECO:0000256" key="5">
    <source>
        <dbReference type="ARBA" id="ARBA00022725"/>
    </source>
</evidence>
<keyword evidence="3 14" id="KW-0716">Sensory transduction</keyword>
<dbReference type="PANTHER" id="PTHR24242:SF359">
    <property type="entry name" value="ODORANT RECEPTOR-RELATED"/>
    <property type="match status" value="1"/>
</dbReference>
<keyword evidence="4 13" id="KW-0812">Transmembrane</keyword>
<evidence type="ECO:0000259" key="15">
    <source>
        <dbReference type="PROSITE" id="PS50262"/>
    </source>
</evidence>
<dbReference type="FunFam" id="1.20.1070.10:FF:000024">
    <property type="entry name" value="Olfactory receptor"/>
    <property type="match status" value="1"/>
</dbReference>
<feature type="transmembrane region" description="Helical" evidence="14">
    <location>
        <begin position="144"/>
        <end position="166"/>
    </location>
</feature>
<organism evidence="16 17">
    <name type="scientific">Polypterus senegalus</name>
    <name type="common">Senegal bichir</name>
    <dbReference type="NCBI Taxonomy" id="55291"/>
    <lineage>
        <taxon>Eukaryota</taxon>
        <taxon>Metazoa</taxon>
        <taxon>Chordata</taxon>
        <taxon>Craniata</taxon>
        <taxon>Vertebrata</taxon>
        <taxon>Euteleostomi</taxon>
        <taxon>Actinopterygii</taxon>
        <taxon>Polypteriformes</taxon>
        <taxon>Polypteridae</taxon>
        <taxon>Polypterus</taxon>
    </lineage>
</organism>
<name>A0A8X7WWY7_POLSE</name>
<evidence type="ECO:0000256" key="1">
    <source>
        <dbReference type="ARBA" id="ARBA00004651"/>
    </source>
</evidence>
<accession>A0A8X7WWY7</accession>
<evidence type="ECO:0000256" key="7">
    <source>
        <dbReference type="ARBA" id="ARBA00023040"/>
    </source>
</evidence>
<feature type="transmembrane region" description="Helical" evidence="14">
    <location>
        <begin position="30"/>
        <end position="55"/>
    </location>
</feature>
<keyword evidence="11" id="KW-0325">Glycoprotein</keyword>
<evidence type="ECO:0000256" key="13">
    <source>
        <dbReference type="RuleBase" id="RU000688"/>
    </source>
</evidence>
<dbReference type="GO" id="GO:0004984">
    <property type="term" value="F:olfactory receptor activity"/>
    <property type="evidence" value="ECO:0007669"/>
    <property type="project" value="InterPro"/>
</dbReference>
<comment type="caution">
    <text evidence="16">The sequence shown here is derived from an EMBL/GenBank/DDBJ whole genome shotgun (WGS) entry which is preliminary data.</text>
</comment>
<keyword evidence="2 14" id="KW-1003">Cell membrane</keyword>
<keyword evidence="6 14" id="KW-1133">Transmembrane helix</keyword>
<dbReference type="GO" id="GO:0004930">
    <property type="term" value="F:G protein-coupled receptor activity"/>
    <property type="evidence" value="ECO:0007669"/>
    <property type="project" value="UniProtKB-KW"/>
</dbReference>
<evidence type="ECO:0000256" key="3">
    <source>
        <dbReference type="ARBA" id="ARBA00022606"/>
    </source>
</evidence>
<keyword evidence="12 13" id="KW-0807">Transducer</keyword>
<feature type="non-terminal residue" evidence="16">
    <location>
        <position position="319"/>
    </location>
</feature>
<dbReference type="PRINTS" id="PR00237">
    <property type="entry name" value="GPCRRHODOPSN"/>
</dbReference>
<sequence>MSISNRSNGMVEEFIIIGFPGLQDRATKNVIFGSLLCVYVCILLSNILIIGILLLDEELHTPMYLLVANLAFSDIVITTTMVPKLLAVFSSGSNVISIPACFIQMFFISATMAVESFILALMSYDRYVAICKPLHYFSMTNNHLVTKQIISCWVSAFIIMLFPVIITSRLQFCGSEVMSCFCENAALHRVACSDTSLSSYAGLVSGLFITIGPFAFIVFSYVRIIMSVVRARSSTGYLKAFYTCSTHLLIIAVFYLVAAGTYPAGRIPNVSADMRIMALLLQNVIPALINPIIYCLRTKEIQKSFFKILKRNKILSKRF</sequence>
<dbReference type="PROSITE" id="PS00237">
    <property type="entry name" value="G_PROTEIN_RECEP_F1_1"/>
    <property type="match status" value="1"/>
</dbReference>
<evidence type="ECO:0000256" key="14">
    <source>
        <dbReference type="RuleBase" id="RU363047"/>
    </source>
</evidence>
<dbReference type="GO" id="GO:0005886">
    <property type="term" value="C:plasma membrane"/>
    <property type="evidence" value="ECO:0007669"/>
    <property type="project" value="UniProtKB-SubCell"/>
</dbReference>
<dbReference type="InterPro" id="IPR000725">
    <property type="entry name" value="Olfact_rcpt"/>
</dbReference>
<keyword evidence="17" id="KW-1185">Reference proteome</keyword>
<feature type="non-terminal residue" evidence="16">
    <location>
        <position position="1"/>
    </location>
</feature>
<feature type="transmembrane region" description="Helical" evidence="14">
    <location>
        <begin position="102"/>
        <end position="124"/>
    </location>
</feature>
<reference evidence="16 17" key="1">
    <citation type="journal article" date="2021" name="Cell">
        <title>Tracing the genetic footprints of vertebrate landing in non-teleost ray-finned fishes.</title>
        <authorList>
            <person name="Bi X."/>
            <person name="Wang K."/>
            <person name="Yang L."/>
            <person name="Pan H."/>
            <person name="Jiang H."/>
            <person name="Wei Q."/>
            <person name="Fang M."/>
            <person name="Yu H."/>
            <person name="Zhu C."/>
            <person name="Cai Y."/>
            <person name="He Y."/>
            <person name="Gan X."/>
            <person name="Zeng H."/>
            <person name="Yu D."/>
            <person name="Zhu Y."/>
            <person name="Jiang H."/>
            <person name="Qiu Q."/>
            <person name="Yang H."/>
            <person name="Zhang Y.E."/>
            <person name="Wang W."/>
            <person name="Zhu M."/>
            <person name="He S."/>
            <person name="Zhang G."/>
        </authorList>
    </citation>
    <scope>NUCLEOTIDE SEQUENCE [LARGE SCALE GENOMIC DNA]</scope>
    <source>
        <strain evidence="16">Bchr_013</strain>
    </source>
</reference>
<keyword evidence="9" id="KW-1015">Disulfide bond</keyword>
<dbReference type="SUPFAM" id="SSF81321">
    <property type="entry name" value="Family A G protein-coupled receptor-like"/>
    <property type="match status" value="1"/>
</dbReference>
<keyword evidence="10 13" id="KW-0675">Receptor</keyword>
<feature type="transmembrane region" description="Helical" evidence="14">
    <location>
        <begin position="62"/>
        <end position="82"/>
    </location>
</feature>
<dbReference type="InterPro" id="IPR000276">
    <property type="entry name" value="GPCR_Rhodpsn"/>
</dbReference>
<dbReference type="EMBL" id="JAATIS010008602">
    <property type="protein sequence ID" value="KAG2456874.1"/>
    <property type="molecule type" value="Genomic_DNA"/>
</dbReference>
<dbReference type="PROSITE" id="PS50262">
    <property type="entry name" value="G_PROTEIN_RECEP_F1_2"/>
    <property type="match status" value="1"/>
</dbReference>
<feature type="transmembrane region" description="Helical" evidence="14">
    <location>
        <begin position="197"/>
        <end position="219"/>
    </location>
</feature>
<keyword evidence="7 13" id="KW-0297">G-protein coupled receptor</keyword>
<dbReference type="InterPro" id="IPR017452">
    <property type="entry name" value="GPCR_Rhodpsn_7TM"/>
</dbReference>
<dbReference type="Gene3D" id="1.20.1070.10">
    <property type="entry name" value="Rhodopsin 7-helix transmembrane proteins"/>
    <property type="match status" value="1"/>
</dbReference>
<feature type="domain" description="G-protein coupled receptors family 1 profile" evidence="15">
    <location>
        <begin position="45"/>
        <end position="294"/>
    </location>
</feature>
<keyword evidence="5 14" id="KW-0552">Olfaction</keyword>
<feature type="transmembrane region" description="Helical" evidence="14">
    <location>
        <begin position="276"/>
        <end position="296"/>
    </location>
</feature>
<dbReference type="PRINTS" id="PR00245">
    <property type="entry name" value="OLFACTORYR"/>
</dbReference>
<comment type="similarity">
    <text evidence="13">Belongs to the G-protein coupled receptor 1 family.</text>
</comment>
<evidence type="ECO:0000313" key="17">
    <source>
        <dbReference type="Proteomes" id="UP000886611"/>
    </source>
</evidence>
<evidence type="ECO:0000256" key="9">
    <source>
        <dbReference type="ARBA" id="ARBA00023157"/>
    </source>
</evidence>
<proteinExistence type="inferred from homology"/>
<protein>
    <recommendedName>
        <fullName evidence="14">Olfactory receptor</fullName>
    </recommendedName>
</protein>
<dbReference type="InterPro" id="IPR050939">
    <property type="entry name" value="Olfactory_GPCR1"/>
</dbReference>
<dbReference type="PANTHER" id="PTHR24242">
    <property type="entry name" value="G-PROTEIN COUPLED RECEPTOR"/>
    <property type="match status" value="1"/>
</dbReference>
<dbReference type="Pfam" id="PF13853">
    <property type="entry name" value="7tm_4"/>
    <property type="match status" value="1"/>
</dbReference>
<evidence type="ECO:0000313" key="16">
    <source>
        <dbReference type="EMBL" id="KAG2456874.1"/>
    </source>
</evidence>